<protein>
    <recommendedName>
        <fullName evidence="5">GCF C-terminal domain-containing protein</fullName>
    </recommendedName>
</protein>
<accession>A0AAN5I632</accession>
<dbReference type="InterPro" id="IPR028211">
    <property type="entry name" value="Ntr2"/>
</dbReference>
<dbReference type="Proteomes" id="UP001328107">
    <property type="component" value="Unassembled WGS sequence"/>
</dbReference>
<feature type="compositionally biased region" description="Basic and acidic residues" evidence="4">
    <location>
        <begin position="141"/>
        <end position="153"/>
    </location>
</feature>
<evidence type="ECO:0000256" key="2">
    <source>
        <dbReference type="ARBA" id="ARBA00010801"/>
    </source>
</evidence>
<dbReference type="GO" id="GO:0000390">
    <property type="term" value="P:spliceosomal complex disassembly"/>
    <property type="evidence" value="ECO:0007669"/>
    <property type="project" value="InterPro"/>
</dbReference>
<evidence type="ECO:0000256" key="3">
    <source>
        <dbReference type="ARBA" id="ARBA00023242"/>
    </source>
</evidence>
<keyword evidence="3" id="KW-0539">Nucleus</keyword>
<dbReference type="GO" id="GO:0071008">
    <property type="term" value="C:U2-type post-mRNA release spliceosomal complex"/>
    <property type="evidence" value="ECO:0007669"/>
    <property type="project" value="InterPro"/>
</dbReference>
<sequence length="777" mass="90723">MFRKPKVKGNARQRVISSEYENSDCLDHVDASKAVIEAPTSKAILSFDDEEGADDNFEIKKSKRYQKEQRRQKKLEERAAREFKEEDDVEEHGKEQVVYIKHELLITKPEIVDDCVEEEVVSRESVGGPTSSVGSIPDSRAVYEAKKKREELRKKGKPSDYIPLDEDKKISNKGERRRLIREEDDDDSDHEIQTFYSAKAERREEEERRRNAQYDMLEGEEDRENEIDEWERMQIEKAVSTRNVGEMKERQMNEVYMMEQYNMKYGDNKEEVEMEVDVADEVIGRGGRNHAESISLSALLDKLKLRMEDREEHLNRRRYEVSTLEQTLVENDETLEIMRLERPNLKSKHEMLQRMRVYSMCVLECLNEKVEIVNELVDERRKVNSGRRDRIEKRRRRDVKDYYGECSAAASGRDANRVRVGEHQLRYSDREGRKGKRRREREGTTAAISHEEGMSSDDEEVTSQVVNDKENLGTIEMKIAQVFIDTLPEYSSLKGILERILEWLWTDPKSFNDSYVEVCLPKLASPFVRLQFSLCDPLKDDIMLHEMDWYQELLSISSPTSEAANNQVIISLIPSIVHKVVVPYLTDMMRDEWEPVSLTQSSRISTLLMAILKETPFLDERSKPLRRLLQTIVDRFNNAIDEDLFVPMFSRSSMDNPHTGCRSFLDRQFWSAIKLMQCVSVFSGVLSDALVAQLCFSISNRVCVIALQLVDMCEPHVIIKTRALLSRIRRWIRFGRVNELRPLLTCLSNVQKCHSDHKDLMRETQSAIEEIQRSIHP</sequence>
<feature type="compositionally biased region" description="Basic and acidic residues" evidence="4">
    <location>
        <begin position="423"/>
        <end position="432"/>
    </location>
</feature>
<feature type="compositionally biased region" description="Basic and acidic residues" evidence="4">
    <location>
        <begin position="165"/>
        <end position="174"/>
    </location>
</feature>
<dbReference type="InterPro" id="IPR012890">
    <property type="entry name" value="GCFC2-like"/>
</dbReference>
<dbReference type="Pfam" id="PF07842">
    <property type="entry name" value="GCFC"/>
    <property type="match status" value="1"/>
</dbReference>
<feature type="region of interest" description="Disordered" evidence="4">
    <location>
        <begin position="122"/>
        <end position="222"/>
    </location>
</feature>
<feature type="domain" description="GCF C-terminal" evidence="5">
    <location>
        <begin position="495"/>
        <end position="642"/>
    </location>
</feature>
<feature type="compositionally biased region" description="Basic and acidic residues" evidence="4">
    <location>
        <begin position="199"/>
        <end position="212"/>
    </location>
</feature>
<dbReference type="PANTHER" id="PTHR12214:SF0">
    <property type="entry name" value="LD29489P"/>
    <property type="match status" value="1"/>
</dbReference>
<evidence type="ECO:0000313" key="7">
    <source>
        <dbReference type="Proteomes" id="UP001328107"/>
    </source>
</evidence>
<name>A0AAN5I632_9BILA</name>
<dbReference type="Pfam" id="PF15458">
    <property type="entry name" value="NTR2"/>
    <property type="match status" value="1"/>
</dbReference>
<comment type="caution">
    <text evidence="6">The sequence shown here is derived from an EMBL/GenBank/DDBJ whole genome shotgun (WGS) entry which is preliminary data.</text>
</comment>
<evidence type="ECO:0000313" key="6">
    <source>
        <dbReference type="EMBL" id="GMR53757.1"/>
    </source>
</evidence>
<evidence type="ECO:0000256" key="1">
    <source>
        <dbReference type="ARBA" id="ARBA00004123"/>
    </source>
</evidence>
<dbReference type="EMBL" id="BTRK01000005">
    <property type="protein sequence ID" value="GMR53757.1"/>
    <property type="molecule type" value="Genomic_DNA"/>
</dbReference>
<feature type="region of interest" description="Disordered" evidence="4">
    <location>
        <begin position="423"/>
        <end position="460"/>
    </location>
</feature>
<comment type="similarity">
    <text evidence="2">Belongs to the GCF family.</text>
</comment>
<comment type="subcellular location">
    <subcellularLocation>
        <location evidence="1">Nucleus</location>
    </subcellularLocation>
</comment>
<gene>
    <name evidence="6" type="ORF">PMAYCL1PPCAC_23952</name>
</gene>
<keyword evidence="7" id="KW-1185">Reference proteome</keyword>
<dbReference type="AlphaFoldDB" id="A0AAN5I632"/>
<evidence type="ECO:0000259" key="5">
    <source>
        <dbReference type="Pfam" id="PF07842"/>
    </source>
</evidence>
<dbReference type="GO" id="GO:0003677">
    <property type="term" value="F:DNA binding"/>
    <property type="evidence" value="ECO:0007669"/>
    <property type="project" value="InterPro"/>
</dbReference>
<feature type="compositionally biased region" description="Basic and acidic residues" evidence="4">
    <location>
        <begin position="63"/>
        <end position="84"/>
    </location>
</feature>
<dbReference type="PANTHER" id="PTHR12214">
    <property type="entry name" value="GC-RICH SEQUENCE DNA-BINDING FACTOR"/>
    <property type="match status" value="1"/>
</dbReference>
<dbReference type="InterPro" id="IPR022783">
    <property type="entry name" value="GCFC_dom"/>
</dbReference>
<reference evidence="7" key="1">
    <citation type="submission" date="2022-10" db="EMBL/GenBank/DDBJ databases">
        <title>Genome assembly of Pristionchus species.</title>
        <authorList>
            <person name="Yoshida K."/>
            <person name="Sommer R.J."/>
        </authorList>
    </citation>
    <scope>NUCLEOTIDE SEQUENCE [LARGE SCALE GENOMIC DNA]</scope>
    <source>
        <strain evidence="7">RS5460</strain>
    </source>
</reference>
<organism evidence="6 7">
    <name type="scientific">Pristionchus mayeri</name>
    <dbReference type="NCBI Taxonomy" id="1317129"/>
    <lineage>
        <taxon>Eukaryota</taxon>
        <taxon>Metazoa</taxon>
        <taxon>Ecdysozoa</taxon>
        <taxon>Nematoda</taxon>
        <taxon>Chromadorea</taxon>
        <taxon>Rhabditida</taxon>
        <taxon>Rhabditina</taxon>
        <taxon>Diplogasteromorpha</taxon>
        <taxon>Diplogasteroidea</taxon>
        <taxon>Neodiplogasteridae</taxon>
        <taxon>Pristionchus</taxon>
    </lineage>
</organism>
<evidence type="ECO:0000256" key="4">
    <source>
        <dbReference type="SAM" id="MobiDB-lite"/>
    </source>
</evidence>
<proteinExistence type="inferred from homology"/>
<feature type="region of interest" description="Disordered" evidence="4">
    <location>
        <begin position="63"/>
        <end position="92"/>
    </location>
</feature>